<dbReference type="Pfam" id="PF16197">
    <property type="entry name" value="KAsynt_C_assoc"/>
    <property type="match status" value="1"/>
</dbReference>
<dbReference type="Pfam" id="PF08242">
    <property type="entry name" value="Methyltransf_12"/>
    <property type="match status" value="1"/>
</dbReference>
<feature type="domain" description="PKS/mFAS DH" evidence="11">
    <location>
        <begin position="861"/>
        <end position="1178"/>
    </location>
</feature>
<dbReference type="GO" id="GO:0006633">
    <property type="term" value="P:fatty acid biosynthetic process"/>
    <property type="evidence" value="ECO:0007669"/>
    <property type="project" value="InterPro"/>
</dbReference>
<dbReference type="InterPro" id="IPR014030">
    <property type="entry name" value="Ketoacyl_synth_N"/>
</dbReference>
<keyword evidence="7" id="KW-0012">Acyltransferase</keyword>
<evidence type="ECO:0000256" key="7">
    <source>
        <dbReference type="ARBA" id="ARBA00023315"/>
    </source>
</evidence>
<dbReference type="SMART" id="SM00829">
    <property type="entry name" value="PKS_ER"/>
    <property type="match status" value="1"/>
</dbReference>
<reference evidence="12 13" key="1">
    <citation type="journal article" date="2018" name="IMA Fungus">
        <title>IMA Genome-F 9: Draft genome sequence of Annulohypoxylon stygium, Aspergillus mulundensis, Berkeleyomyces basicola (syn. Thielaviopsis basicola), Ceratocystis smalleyi, two Cercospora beticola strains, Coleophoma cylindrospora, Fusarium fracticaudum, Phialophora cf. hyalina, and Morchella septimelata.</title>
        <authorList>
            <person name="Wingfield B.D."/>
            <person name="Bills G.F."/>
            <person name="Dong Y."/>
            <person name="Huang W."/>
            <person name="Nel W.J."/>
            <person name="Swalarsk-Parry B.S."/>
            <person name="Vaghefi N."/>
            <person name="Wilken P.M."/>
            <person name="An Z."/>
            <person name="de Beer Z.W."/>
            <person name="De Vos L."/>
            <person name="Chen L."/>
            <person name="Duong T.A."/>
            <person name="Gao Y."/>
            <person name="Hammerbacher A."/>
            <person name="Kikkert J.R."/>
            <person name="Li Y."/>
            <person name="Li H."/>
            <person name="Li K."/>
            <person name="Li Q."/>
            <person name="Liu X."/>
            <person name="Ma X."/>
            <person name="Naidoo K."/>
            <person name="Pethybridge S.J."/>
            <person name="Sun J."/>
            <person name="Steenkamp E.T."/>
            <person name="van der Nest M.A."/>
            <person name="van Wyk S."/>
            <person name="Wingfield M.J."/>
            <person name="Xiong C."/>
            <person name="Yue Q."/>
            <person name="Zhang X."/>
        </authorList>
    </citation>
    <scope>NUCLEOTIDE SEQUENCE [LARGE SCALE GENOMIC DNA]</scope>
    <source>
        <strain evidence="12 13">BP 5553</strain>
    </source>
</reference>
<dbReference type="PROSITE" id="PS00012">
    <property type="entry name" value="PHOSPHOPANTETHEINE"/>
    <property type="match status" value="1"/>
</dbReference>
<dbReference type="InterPro" id="IPR042104">
    <property type="entry name" value="PKS_dehydratase_sf"/>
</dbReference>
<dbReference type="SUPFAM" id="SSF55048">
    <property type="entry name" value="Probable ACP-binding domain of malonyl-CoA ACP transacylase"/>
    <property type="match status" value="1"/>
</dbReference>
<keyword evidence="6" id="KW-0511">Multifunctional enzyme</keyword>
<dbReference type="InterPro" id="IPR049900">
    <property type="entry name" value="PKS_mFAS_DH"/>
</dbReference>
<dbReference type="Gene3D" id="3.40.50.720">
    <property type="entry name" value="NAD(P)-binding Rossmann-like Domain"/>
    <property type="match status" value="1"/>
</dbReference>
<dbReference type="InterPro" id="IPR001227">
    <property type="entry name" value="Ac_transferase_dom_sf"/>
</dbReference>
<dbReference type="InterPro" id="IPR020807">
    <property type="entry name" value="PKS_DH"/>
</dbReference>
<dbReference type="InterPro" id="IPR036291">
    <property type="entry name" value="NAD(P)-bd_dom_sf"/>
</dbReference>
<dbReference type="SUPFAM" id="SSF51735">
    <property type="entry name" value="NAD(P)-binding Rossmann-fold domains"/>
    <property type="match status" value="2"/>
</dbReference>
<dbReference type="PROSITE" id="PS52019">
    <property type="entry name" value="PKS_MFAS_DH"/>
    <property type="match status" value="1"/>
</dbReference>
<dbReference type="PROSITE" id="PS00606">
    <property type="entry name" value="KS3_1"/>
    <property type="match status" value="1"/>
</dbReference>
<dbReference type="InterPro" id="IPR009081">
    <property type="entry name" value="PP-bd_ACP"/>
</dbReference>
<dbReference type="Pfam" id="PF08659">
    <property type="entry name" value="KR"/>
    <property type="match status" value="1"/>
</dbReference>
<dbReference type="InterPro" id="IPR014043">
    <property type="entry name" value="Acyl_transferase_dom"/>
</dbReference>
<keyword evidence="3" id="KW-0808">Transferase</keyword>
<dbReference type="SUPFAM" id="SSF47336">
    <property type="entry name" value="ACP-like"/>
    <property type="match status" value="1"/>
</dbReference>
<evidence type="ECO:0000256" key="2">
    <source>
        <dbReference type="ARBA" id="ARBA00022553"/>
    </source>
</evidence>
<dbReference type="Gene3D" id="3.40.366.10">
    <property type="entry name" value="Malonyl-Coenzyme A Acyl Carrier Protein, domain 2"/>
    <property type="match status" value="1"/>
</dbReference>
<dbReference type="Pfam" id="PF23114">
    <property type="entry name" value="NAD-bd_HRPKS_sdrA"/>
    <property type="match status" value="1"/>
</dbReference>
<dbReference type="Pfam" id="PF13602">
    <property type="entry name" value="ADH_zinc_N_2"/>
    <property type="match status" value="1"/>
</dbReference>
<dbReference type="InterPro" id="IPR050091">
    <property type="entry name" value="PKS_NRPS_Biosynth_Enz"/>
</dbReference>
<name>A0A370U1P3_9HELO</name>
<evidence type="ECO:0000256" key="6">
    <source>
        <dbReference type="ARBA" id="ARBA00023268"/>
    </source>
</evidence>
<dbReference type="InterPro" id="IPR013154">
    <property type="entry name" value="ADH-like_N"/>
</dbReference>
<dbReference type="Proteomes" id="UP000254866">
    <property type="component" value="Unassembled WGS sequence"/>
</dbReference>
<dbReference type="Gene3D" id="1.10.1200.10">
    <property type="entry name" value="ACP-like"/>
    <property type="match status" value="1"/>
</dbReference>
<dbReference type="InterPro" id="IPR016036">
    <property type="entry name" value="Malonyl_transacylase_ACP-bd"/>
</dbReference>
<dbReference type="InterPro" id="IPR018201">
    <property type="entry name" value="Ketoacyl_synth_AS"/>
</dbReference>
<dbReference type="InterPro" id="IPR016035">
    <property type="entry name" value="Acyl_Trfase/lysoPLipase"/>
</dbReference>
<evidence type="ECO:0000256" key="8">
    <source>
        <dbReference type="PROSITE-ProRule" id="PRU01363"/>
    </source>
</evidence>
<dbReference type="SUPFAM" id="SSF53335">
    <property type="entry name" value="S-adenosyl-L-methionine-dependent methyltransferases"/>
    <property type="match status" value="1"/>
</dbReference>
<protein>
    <submittedName>
        <fullName evidence="12">Thiolase-like protein</fullName>
    </submittedName>
</protein>
<dbReference type="PANTHER" id="PTHR43775:SF29">
    <property type="entry name" value="ASPERFURANONE POLYKETIDE SYNTHASE AFOG-RELATED"/>
    <property type="match status" value="1"/>
</dbReference>
<feature type="domain" description="Ketosynthase family 3 (KS3)" evidence="10">
    <location>
        <begin position="1"/>
        <end position="317"/>
    </location>
</feature>
<dbReference type="SMART" id="SM00823">
    <property type="entry name" value="PKS_PP"/>
    <property type="match status" value="1"/>
</dbReference>
<dbReference type="Pfam" id="PF00698">
    <property type="entry name" value="Acyl_transf_1"/>
    <property type="match status" value="1"/>
</dbReference>
<keyword evidence="1" id="KW-0596">Phosphopantetheine</keyword>
<dbReference type="PANTHER" id="PTHR43775">
    <property type="entry name" value="FATTY ACID SYNTHASE"/>
    <property type="match status" value="1"/>
</dbReference>
<dbReference type="CDD" id="cd00833">
    <property type="entry name" value="PKS"/>
    <property type="match status" value="1"/>
</dbReference>
<dbReference type="GeneID" id="43594528"/>
<dbReference type="InterPro" id="IPR049551">
    <property type="entry name" value="PKS_DH_C"/>
</dbReference>
<dbReference type="SMART" id="SM00827">
    <property type="entry name" value="PKS_AT"/>
    <property type="match status" value="1"/>
</dbReference>
<dbReference type="PROSITE" id="PS52004">
    <property type="entry name" value="KS3_2"/>
    <property type="match status" value="1"/>
</dbReference>
<sequence>MEKVSGSETSVYTGCFTADYMMLASKDPERMSKYTATGVAATMLANRISWFFNLKGTSVTMDSACSSSMVALDSACQGLWNNTTSMALVAGCNLIFSPEMCIGLSNMSFLSPDSRSYSFDHRANGYSRGEGFGVLVVKRLADAVRDNDTIRAVIRSTGSNSDGYTPGVSQPSKTAQAALIRATYKRAGLSLRDTRFFEAHGTGTPVGDPLEAEAIGEAFQDSREPGEPLYIGAVKSNIGHLEGCAGIAGIIKTIMVLEKGLIPPNTNFEKLNPDIDAEFLGLEFPTKAVPWPTNGLRRASVNSFGFGGTNSHVVLDDAYNFLRLRNITANHCTVANPPSADDLLNGGSILTNDMSELPSLDVLATESVSKLLPKILVLSAPNAKCLQRLATTYSQHFENDLGLSQKGPTYLANLAYTLDSRRSALPWKSFYLVDSCKKLNKLGELVSKPVQVTVKPKLGFVFTGQGAQSYSMGRELLSLPVFKTSLMRAEEYLRQVGCEWFLLDELLKSKEESKINNPELSQPICTAIQVALVDLLKSFGVFSAAVVGHSSGEIAAAYSIGAISCEAAWKIAFHRGRYAAEIAQNSSSKGRMMSVGLSEVEIQPYLDDIKIESNHYGLTVSCVNSPSNVTISGDEIYIDILQERLQREKIFARKLLVNVAYHSAQMKEVADKYQTSLGRIEPGDFVSRDTIMVSSVTGEPILASELCCPEYWVQNMVSPVRFSAALGRVCLQTPKPLNRKVDGSHRNTIMVQDLLEIGPHSALQGPIRDILQWRNRSANVKYFSALIRNRSAIETTFEALGSLYCRGYPVDMRSVNQPTQKRSSLPAVLTDLPEYPFDHTKSYWHESKISRGLRFRSHGYNPLLGTPVSDWNPLEGRWRHVLSITDLPWVEDHMINGSILYPAAGMCAMAIEAAKQTAEDQAIIGYEIRDAVFHTALNIPFSGGLDVEFHLRPLRDASEKTNTWAEFRVYMCQEESWVETCRGEIQVIYKAGETEIDRGRESKQELQSLQEIHHNAATTCHNIIDAEQMYKGLHDLGYHYGPTFRPIVQLQYSESGEALGDVALNHPILEETGRTAEGSCVIHPTTFDGILQLSLAALQGGGLQTGVTRIPTRIGRLWISDTGLNASSADVASAYANIASKGTRGTKSSLSALSKADKQLLMRVEDFETTTIPSSNSDAQHQSMSSQLCYNVELKPNVELMTQQSINQYCGSVDFPDRDPEEYFEDLRRIKAKYISRALADLGTNLHEVSTPHIQQYVAWMQLQQGISPQDEGAVFSLSSPQTPLEDFCIETGQTDKQMELFVRTGQNLTRVLRGEVDALDLFFADGLMRSYYQHVNARATGFKKFGKYLDLLAHKNPGMKFLEIGAGTGATTEVILDILTPGKEKGISSTPRYGQYDFTDISSSFFPPAQEIFGQSELNYMVLDVEEDPAAQNIEPGTYDIIVASHVLHATRSLTKTLENIRKLLKPGGKLFLVEVTKPDILGVGFTFGLFSGWWLSTESYRIHSPCITEEKWDELLRGNGFTGTDHIFRDYESDICHEWSILISTAASPDPNPPMAPRVIVVADTESETQQEVARMIQESNSNSTISSLNDAASAPDLGEASLIFLPELEQPLIHNLNPENFSTLMEILKSAAKVLWVSATTPESAMITGLARVLRTERNNLIITTLHLDAKKDGQNKAQEHAANIITVFNDALLRLDGESYETEYVEKDGMLQTPRIIEAKAMDMEVLARSSESQFKILEFGHAPPLKLSIRTPGLLDTLEFIDDDKYATPLGQNEVEVRVKAAGVNFRDCLIALGRLEVGDFGAECSGIVTRIGSNCNRIKVGARVCGCYPNTYQTFARAPEDCVVAISDNISFVEAASLPTTFATVYHGLHELARMEKGESILIHAASGGTGQAAIQLALHFGAVVFVTVGTEEKKQLLIDLYKIPEEHILYSRDNSFAKGIKRLTQGRGVDVVLNSLSGEGLKASWECIAPFGRFIEIGKKDIQSHSHLPMSPFAENVTFSAIDLATMAQQRPALIKKVLIPIIELVELGKLSPANPLQSFGLGDIEKAFRHMQGGKNSGKMVIEFSDDAKIPAVLKTKPTYSFQDDATYLISGGLGGLGRSISRWMVGRGARHLLLLSRSGPTSPAAQAFLAEMRDLGVQVETPVCDVAYKPSLAFVLEKYRQVMPPIKGCIQGAMVLKDAVFETMTYNDWKTCVNPKVQGSWNLESLLPQGLDFFILLSSVCGIIGMGGQANYAAANTYLDALAEYRLNRGEKAVSLDLGPLLSEGLLAENDALRERFYRTGTLNLVSQEVLLALLDYHCDPGLPLLTQTNCQVVTGLKSPADLLAQGTEEPPWMQRPMLNHLHQLKGAGNSVSTTATGQQSVDLAASFSSTGSLAEAGVLVTGELSKRLAKTLSIPVEDFDLSRPIHTYGLDSLVAVELRNWFEKELKADIAIFEILGGATLSGLGQSAAAKSQFRPQAWSVTD</sequence>
<dbReference type="Gene3D" id="3.40.47.10">
    <property type="match status" value="1"/>
</dbReference>
<evidence type="ECO:0000313" key="13">
    <source>
        <dbReference type="Proteomes" id="UP000254866"/>
    </source>
</evidence>
<dbReference type="CDD" id="cd05195">
    <property type="entry name" value="enoyl_red"/>
    <property type="match status" value="1"/>
</dbReference>
<dbReference type="InterPro" id="IPR056501">
    <property type="entry name" value="NAD-bd_HRPKS_sdrA"/>
</dbReference>
<evidence type="ECO:0000256" key="1">
    <source>
        <dbReference type="ARBA" id="ARBA00022450"/>
    </source>
</evidence>
<keyword evidence="4" id="KW-0521">NADP</keyword>
<feature type="active site" description="Proton donor; for dehydratase activity" evidence="8">
    <location>
        <position position="1088"/>
    </location>
</feature>
<feature type="domain" description="Carrier" evidence="9">
    <location>
        <begin position="2385"/>
        <end position="2462"/>
    </location>
</feature>
<feature type="region of interest" description="C-terminal hotdog fold" evidence="8">
    <location>
        <begin position="1021"/>
        <end position="1178"/>
    </location>
</feature>
<feature type="active site" description="Proton acceptor; for dehydratase activity" evidence="8">
    <location>
        <position position="893"/>
    </location>
</feature>
<dbReference type="GO" id="GO:0031177">
    <property type="term" value="F:phosphopantetheine binding"/>
    <property type="evidence" value="ECO:0007669"/>
    <property type="project" value="InterPro"/>
</dbReference>
<dbReference type="Pfam" id="PF21089">
    <property type="entry name" value="PKS_DH_N"/>
    <property type="match status" value="1"/>
</dbReference>
<dbReference type="SUPFAM" id="SSF52151">
    <property type="entry name" value="FabD/lysophospholipase-like"/>
    <property type="match status" value="1"/>
</dbReference>
<dbReference type="OrthoDB" id="329835at2759"/>
<dbReference type="InterPro" id="IPR013217">
    <property type="entry name" value="Methyltransf_12"/>
</dbReference>
<dbReference type="SUPFAM" id="SSF53901">
    <property type="entry name" value="Thiolase-like"/>
    <property type="match status" value="2"/>
</dbReference>
<dbReference type="InterPro" id="IPR049552">
    <property type="entry name" value="PKS_DH_N"/>
</dbReference>
<dbReference type="FunFam" id="3.40.50.720:FF:000209">
    <property type="entry name" value="Polyketide synthase Pks12"/>
    <property type="match status" value="1"/>
</dbReference>
<dbReference type="InterPro" id="IPR036736">
    <property type="entry name" value="ACP-like_sf"/>
</dbReference>
<evidence type="ECO:0000259" key="9">
    <source>
        <dbReference type="PROSITE" id="PS50075"/>
    </source>
</evidence>
<dbReference type="Pfam" id="PF00109">
    <property type="entry name" value="ketoacyl-synt"/>
    <property type="match status" value="1"/>
</dbReference>
<feature type="region of interest" description="N-terminal hotdog fold" evidence="8">
    <location>
        <begin position="861"/>
        <end position="992"/>
    </location>
</feature>
<dbReference type="InterPro" id="IPR006162">
    <property type="entry name" value="Ppantetheine_attach_site"/>
</dbReference>
<evidence type="ECO:0000256" key="5">
    <source>
        <dbReference type="ARBA" id="ARBA00023002"/>
    </source>
</evidence>
<proteinExistence type="predicted"/>
<dbReference type="GO" id="GO:0004315">
    <property type="term" value="F:3-oxoacyl-[acyl-carrier-protein] synthase activity"/>
    <property type="evidence" value="ECO:0007669"/>
    <property type="project" value="InterPro"/>
</dbReference>
<dbReference type="SUPFAM" id="SSF50129">
    <property type="entry name" value="GroES-like"/>
    <property type="match status" value="1"/>
</dbReference>
<dbReference type="InterPro" id="IPR014031">
    <property type="entry name" value="Ketoacyl_synth_C"/>
</dbReference>
<dbReference type="InterPro" id="IPR029063">
    <property type="entry name" value="SAM-dependent_MTases_sf"/>
</dbReference>
<dbReference type="CDD" id="cd02440">
    <property type="entry name" value="AdoMet_MTases"/>
    <property type="match status" value="1"/>
</dbReference>
<dbReference type="Gene3D" id="3.40.50.150">
    <property type="entry name" value="Vaccinia Virus protein VP39"/>
    <property type="match status" value="1"/>
</dbReference>
<dbReference type="GO" id="GO:0030639">
    <property type="term" value="P:polyketide biosynthetic process"/>
    <property type="evidence" value="ECO:0007669"/>
    <property type="project" value="UniProtKB-ARBA"/>
</dbReference>
<dbReference type="Gene3D" id="3.10.129.110">
    <property type="entry name" value="Polyketide synthase dehydratase"/>
    <property type="match status" value="1"/>
</dbReference>
<dbReference type="InterPro" id="IPR020841">
    <property type="entry name" value="PKS_Beta-ketoAc_synthase_dom"/>
</dbReference>
<dbReference type="Gene3D" id="3.90.180.10">
    <property type="entry name" value="Medium-chain alcohol dehydrogenases, catalytic domain"/>
    <property type="match status" value="1"/>
</dbReference>
<dbReference type="InterPro" id="IPR016039">
    <property type="entry name" value="Thiolase-like"/>
</dbReference>
<accession>A0A370U1P3</accession>
<dbReference type="SMART" id="SM00825">
    <property type="entry name" value="PKS_KS"/>
    <property type="match status" value="1"/>
</dbReference>
<dbReference type="GO" id="GO:0004312">
    <property type="term" value="F:fatty acid synthase activity"/>
    <property type="evidence" value="ECO:0007669"/>
    <property type="project" value="TreeGrafter"/>
</dbReference>
<dbReference type="Pfam" id="PF02801">
    <property type="entry name" value="Ketoacyl-synt_C"/>
    <property type="match status" value="1"/>
</dbReference>
<dbReference type="PROSITE" id="PS50075">
    <property type="entry name" value="CARRIER"/>
    <property type="match status" value="1"/>
</dbReference>
<keyword evidence="5" id="KW-0560">Oxidoreductase</keyword>
<evidence type="ECO:0000259" key="10">
    <source>
        <dbReference type="PROSITE" id="PS52004"/>
    </source>
</evidence>
<dbReference type="GO" id="GO:0016491">
    <property type="term" value="F:oxidoreductase activity"/>
    <property type="evidence" value="ECO:0007669"/>
    <property type="project" value="UniProtKB-KW"/>
</dbReference>
<evidence type="ECO:0000313" key="12">
    <source>
        <dbReference type="EMBL" id="RDL41700.1"/>
    </source>
</evidence>
<dbReference type="Pfam" id="PF23297">
    <property type="entry name" value="ACP_SdgA_C"/>
    <property type="match status" value="1"/>
</dbReference>
<evidence type="ECO:0000256" key="4">
    <source>
        <dbReference type="ARBA" id="ARBA00022857"/>
    </source>
</evidence>
<dbReference type="SMART" id="SM00822">
    <property type="entry name" value="PKS_KR"/>
    <property type="match status" value="1"/>
</dbReference>
<dbReference type="InterPro" id="IPR011032">
    <property type="entry name" value="GroES-like_sf"/>
</dbReference>
<dbReference type="InterPro" id="IPR013968">
    <property type="entry name" value="PKS_KR"/>
</dbReference>
<dbReference type="GO" id="GO:1901336">
    <property type="term" value="P:lactone biosynthetic process"/>
    <property type="evidence" value="ECO:0007669"/>
    <property type="project" value="UniProtKB-ARBA"/>
</dbReference>
<dbReference type="InterPro" id="IPR020806">
    <property type="entry name" value="PKS_PP-bd"/>
</dbReference>
<keyword evidence="2" id="KW-0597">Phosphoprotein</keyword>
<dbReference type="InterPro" id="IPR057326">
    <property type="entry name" value="KR_dom"/>
</dbReference>
<dbReference type="InterPro" id="IPR032821">
    <property type="entry name" value="PKS_assoc"/>
</dbReference>
<dbReference type="STRING" id="2656787.A0A370U1P3"/>
<dbReference type="SMART" id="SM00826">
    <property type="entry name" value="PKS_DH"/>
    <property type="match status" value="1"/>
</dbReference>
<dbReference type="RefSeq" id="XP_031874356.1">
    <property type="nucleotide sequence ID" value="XM_032010302.1"/>
</dbReference>
<dbReference type="InterPro" id="IPR020843">
    <property type="entry name" value="ER"/>
</dbReference>
<evidence type="ECO:0000256" key="3">
    <source>
        <dbReference type="ARBA" id="ARBA00022679"/>
    </source>
</evidence>
<organism evidence="12 13">
    <name type="scientific">Venustampulla echinocandica</name>
    <dbReference type="NCBI Taxonomy" id="2656787"/>
    <lineage>
        <taxon>Eukaryota</taxon>
        <taxon>Fungi</taxon>
        <taxon>Dikarya</taxon>
        <taxon>Ascomycota</taxon>
        <taxon>Pezizomycotina</taxon>
        <taxon>Leotiomycetes</taxon>
        <taxon>Helotiales</taxon>
        <taxon>Pleuroascaceae</taxon>
        <taxon>Venustampulla</taxon>
    </lineage>
</organism>
<comment type="caution">
    <text evidence="12">The sequence shown here is derived from an EMBL/GenBank/DDBJ whole genome shotgun (WGS) entry which is preliminary data.</text>
</comment>
<evidence type="ECO:0000259" key="11">
    <source>
        <dbReference type="PROSITE" id="PS52019"/>
    </source>
</evidence>
<dbReference type="EMBL" id="NPIC01000001">
    <property type="protein sequence ID" value="RDL41700.1"/>
    <property type="molecule type" value="Genomic_DNA"/>
</dbReference>
<keyword evidence="13" id="KW-1185">Reference proteome</keyword>
<gene>
    <name evidence="12" type="ORF">BP5553_01679</name>
</gene>
<dbReference type="Pfam" id="PF14765">
    <property type="entry name" value="PS-DH"/>
    <property type="match status" value="1"/>
</dbReference>
<dbReference type="Pfam" id="PF08240">
    <property type="entry name" value="ADH_N"/>
    <property type="match status" value="1"/>
</dbReference>